<organism evidence="1 2">
    <name type="scientific">Laetiporus sulphureus 93-53</name>
    <dbReference type="NCBI Taxonomy" id="1314785"/>
    <lineage>
        <taxon>Eukaryota</taxon>
        <taxon>Fungi</taxon>
        <taxon>Dikarya</taxon>
        <taxon>Basidiomycota</taxon>
        <taxon>Agaricomycotina</taxon>
        <taxon>Agaricomycetes</taxon>
        <taxon>Polyporales</taxon>
        <taxon>Laetiporus</taxon>
    </lineage>
</organism>
<dbReference type="AlphaFoldDB" id="A0A165HAD4"/>
<evidence type="ECO:0000313" key="1">
    <source>
        <dbReference type="EMBL" id="KZT11462.1"/>
    </source>
</evidence>
<reference evidence="1 2" key="1">
    <citation type="journal article" date="2016" name="Mol. Biol. Evol.">
        <title>Comparative Genomics of Early-Diverging Mushroom-Forming Fungi Provides Insights into the Origins of Lignocellulose Decay Capabilities.</title>
        <authorList>
            <person name="Nagy L.G."/>
            <person name="Riley R."/>
            <person name="Tritt A."/>
            <person name="Adam C."/>
            <person name="Daum C."/>
            <person name="Floudas D."/>
            <person name="Sun H."/>
            <person name="Yadav J.S."/>
            <person name="Pangilinan J."/>
            <person name="Larsson K.H."/>
            <person name="Matsuura K."/>
            <person name="Barry K."/>
            <person name="Labutti K."/>
            <person name="Kuo R."/>
            <person name="Ohm R.A."/>
            <person name="Bhattacharya S.S."/>
            <person name="Shirouzu T."/>
            <person name="Yoshinaga Y."/>
            <person name="Martin F.M."/>
            <person name="Grigoriev I.V."/>
            <person name="Hibbett D.S."/>
        </authorList>
    </citation>
    <scope>NUCLEOTIDE SEQUENCE [LARGE SCALE GENOMIC DNA]</scope>
    <source>
        <strain evidence="1 2">93-53</strain>
    </source>
</reference>
<gene>
    <name evidence="1" type="ORF">LAESUDRAFT_271847</name>
</gene>
<dbReference type="RefSeq" id="XP_040769202.1">
    <property type="nucleotide sequence ID" value="XM_040901797.1"/>
</dbReference>
<dbReference type="InParanoid" id="A0A165HAD4"/>
<dbReference type="GeneID" id="63818829"/>
<proteinExistence type="predicted"/>
<keyword evidence="2" id="KW-1185">Reference proteome</keyword>
<dbReference type="EMBL" id="KV427607">
    <property type="protein sequence ID" value="KZT11462.1"/>
    <property type="molecule type" value="Genomic_DNA"/>
</dbReference>
<name>A0A165HAD4_9APHY</name>
<evidence type="ECO:0000313" key="2">
    <source>
        <dbReference type="Proteomes" id="UP000076871"/>
    </source>
</evidence>
<protein>
    <submittedName>
        <fullName evidence="1">Uncharacterized protein</fullName>
    </submittedName>
</protein>
<sequence length="190" mass="21099">MDIERPHRQKRNCSVTDSVCRDVVTAVSNTPSRLTYTTSSSALKYPVLAVGYNCAARLGWSLTMETRATGWSRRGVSARTAWTVRTCGRRGRAICRCSPRTRHNAQENNSLVVRGPVHCGCVDAVEPSSKSSVFRIPGHPHPWPPADSFDSERSRRRYHIVSDVLPDFRASLRTHGGRPSFVGLRGPRLG</sequence>
<accession>A0A165HAD4</accession>
<dbReference type="Proteomes" id="UP000076871">
    <property type="component" value="Unassembled WGS sequence"/>
</dbReference>